<reference evidence="1 2" key="1">
    <citation type="submission" date="2022-08" db="EMBL/GenBank/DDBJ databases">
        <title>Polyphasic taxonomy analysis of Qipengyuania sp.RS5-5.</title>
        <authorList>
            <person name="Xamxidin M."/>
            <person name="Wu M."/>
        </authorList>
    </citation>
    <scope>NUCLEOTIDE SEQUENCE [LARGE SCALE GENOMIC DNA]</scope>
    <source>
        <strain evidence="1 2">RS5-5</strain>
    </source>
</reference>
<comment type="caution">
    <text evidence="1">The sequence shown here is derived from an EMBL/GenBank/DDBJ whole genome shotgun (WGS) entry which is preliminary data.</text>
</comment>
<evidence type="ECO:0008006" key="3">
    <source>
        <dbReference type="Google" id="ProtNLM"/>
    </source>
</evidence>
<proteinExistence type="predicted"/>
<keyword evidence="2" id="KW-1185">Reference proteome</keyword>
<sequence length="470" mass="52116">MALTVEIAGVDRTAGVVFREGTPRKSENLNQKTDSFEFRVRKYGSLTYVPTLGQEVIVERNGTTIFGGVIVRITETLKSAQILEYAVSCNDYSQYLKRELVTERYEGETVGSIIADIIANYTTDGFTTVNVVGGQEIGSIAFSRLNVADCLQKLADTLSYVWYVDYDRDIHFFPKNTETGPALSDTSGNFIYDSLEIVEDLSQVRNVILVQGGEQISATPRTEHFSGDGTRAQFALANKFDKLPTITVGGVGQTVGVEYLDDDTLFDCMWSFNEKYVRFTSGNIPGSGTNNIEVAGTYLFPIVVNVPNLASIAEFGRYEFAITDTSIRSQSEAIDRAIAELKSYQNELYEGSFRTYDDGFRSGQVIEIVSAQRSKNIEVLVQSVNAVVRDPLGNQLDYQVRFATLKSIGIIEYLQGQLRSKEVIVDDQETLLNFFGLADETSLDDTLAAPMTSTGPYVWGGFNWGYGVWQ</sequence>
<dbReference type="Proteomes" id="UP001206067">
    <property type="component" value="Unassembled WGS sequence"/>
</dbReference>
<evidence type="ECO:0000313" key="2">
    <source>
        <dbReference type="Proteomes" id="UP001206067"/>
    </source>
</evidence>
<organism evidence="1 2">
    <name type="scientific">Parerythrobacter lacustris</name>
    <dbReference type="NCBI Taxonomy" id="2969984"/>
    <lineage>
        <taxon>Bacteria</taxon>
        <taxon>Pseudomonadati</taxon>
        <taxon>Pseudomonadota</taxon>
        <taxon>Alphaproteobacteria</taxon>
        <taxon>Sphingomonadales</taxon>
        <taxon>Erythrobacteraceae</taxon>
        <taxon>Parerythrobacter</taxon>
    </lineage>
</organism>
<dbReference type="RefSeq" id="WP_257595238.1">
    <property type="nucleotide sequence ID" value="NZ_JANKHH010000003.1"/>
</dbReference>
<dbReference type="EMBL" id="JANKHH010000003">
    <property type="protein sequence ID" value="MCR2833474.1"/>
    <property type="molecule type" value="Genomic_DNA"/>
</dbReference>
<name>A0ABT1XQE2_9SPHN</name>
<gene>
    <name evidence="1" type="ORF">NSO95_05925</name>
</gene>
<dbReference type="SUPFAM" id="SSF69279">
    <property type="entry name" value="Phage tail proteins"/>
    <property type="match status" value="1"/>
</dbReference>
<protein>
    <recommendedName>
        <fullName evidence="3">DUF4815 domain-containing protein</fullName>
    </recommendedName>
</protein>
<evidence type="ECO:0000313" key="1">
    <source>
        <dbReference type="EMBL" id="MCR2833474.1"/>
    </source>
</evidence>
<accession>A0ABT1XQE2</accession>